<sequence>MNRENLSAALAAAGLTMLDFEDPTVTIPAEAAVMVTGCRAEDGRVDETVDFDDPDLVAKMNAAWYAMATRHSLFGPDREFLLAVGPGDDRPMPLPHWARVRLEPEWDIAGAGVETGALGVTNRYPRFVMHSLDGEVVIAATAWQDCAGLVMVPHPHRVAVLRRYVEGVLALGHRSPKAADDARAWLSRS</sequence>
<comment type="caution">
    <text evidence="1">The sequence shown here is derived from an EMBL/GenBank/DDBJ whole genome shotgun (WGS) entry which is preliminary data.</text>
</comment>
<accession>A0A8J3P7Q7</accession>
<gene>
    <name evidence="1" type="ORF">Cco03nite_33030</name>
</gene>
<organism evidence="1 2">
    <name type="scientific">Catellatospora coxensis</name>
    <dbReference type="NCBI Taxonomy" id="310354"/>
    <lineage>
        <taxon>Bacteria</taxon>
        <taxon>Bacillati</taxon>
        <taxon>Actinomycetota</taxon>
        <taxon>Actinomycetes</taxon>
        <taxon>Micromonosporales</taxon>
        <taxon>Micromonosporaceae</taxon>
        <taxon>Catellatospora</taxon>
    </lineage>
</organism>
<evidence type="ECO:0000313" key="1">
    <source>
        <dbReference type="EMBL" id="GIG06603.1"/>
    </source>
</evidence>
<evidence type="ECO:0000313" key="2">
    <source>
        <dbReference type="Proteomes" id="UP000630887"/>
    </source>
</evidence>
<dbReference type="EMBL" id="BONI01000025">
    <property type="protein sequence ID" value="GIG06603.1"/>
    <property type="molecule type" value="Genomic_DNA"/>
</dbReference>
<dbReference type="RefSeq" id="WP_203692972.1">
    <property type="nucleotide sequence ID" value="NZ_BAAALC010000022.1"/>
</dbReference>
<name>A0A8J3P7Q7_9ACTN</name>
<reference evidence="1 2" key="1">
    <citation type="submission" date="2021-01" db="EMBL/GenBank/DDBJ databases">
        <title>Whole genome shotgun sequence of Catellatospora coxensis NBRC 107359.</title>
        <authorList>
            <person name="Komaki H."/>
            <person name="Tamura T."/>
        </authorList>
    </citation>
    <scope>NUCLEOTIDE SEQUENCE [LARGE SCALE GENOMIC DNA]</scope>
    <source>
        <strain evidence="1 2">NBRC 107359</strain>
    </source>
</reference>
<protein>
    <submittedName>
        <fullName evidence="1">Uncharacterized protein</fullName>
    </submittedName>
</protein>
<proteinExistence type="predicted"/>
<dbReference type="Proteomes" id="UP000630887">
    <property type="component" value="Unassembled WGS sequence"/>
</dbReference>
<dbReference type="AlphaFoldDB" id="A0A8J3P7Q7"/>
<keyword evidence="2" id="KW-1185">Reference proteome</keyword>